<dbReference type="NCBIfam" id="TIGR02150">
    <property type="entry name" value="IPP_isom_1"/>
    <property type="match status" value="1"/>
</dbReference>
<dbReference type="InterPro" id="IPR015797">
    <property type="entry name" value="NUDIX_hydrolase-like_dom_sf"/>
</dbReference>
<dbReference type="InterPro" id="IPR056375">
    <property type="entry name" value="Idi_bact"/>
</dbReference>
<dbReference type="InterPro" id="IPR011876">
    <property type="entry name" value="IsopentenylPP_isomerase_typ1"/>
</dbReference>
<feature type="domain" description="Nudix hydrolase" evidence="12">
    <location>
        <begin position="28"/>
        <end position="160"/>
    </location>
</feature>
<evidence type="ECO:0000313" key="13">
    <source>
        <dbReference type="EMBL" id="MBI3015733.1"/>
    </source>
</evidence>
<dbReference type="GO" id="GO:0004452">
    <property type="term" value="F:isopentenyl-diphosphate delta-isomerase activity"/>
    <property type="evidence" value="ECO:0007669"/>
    <property type="project" value="UniProtKB-UniRule"/>
</dbReference>
<dbReference type="Gene3D" id="3.90.79.10">
    <property type="entry name" value="Nucleoside Triphosphate Pyrophosphohydrolase"/>
    <property type="match status" value="1"/>
</dbReference>
<dbReference type="EMBL" id="JACPSX010000227">
    <property type="protein sequence ID" value="MBI3015733.1"/>
    <property type="molecule type" value="Genomic_DNA"/>
</dbReference>
<gene>
    <name evidence="13" type="primary">idi</name>
    <name evidence="13" type="ORF">HYY65_11910</name>
</gene>
<dbReference type="AlphaFoldDB" id="A0A932GQX3"/>
<dbReference type="CDD" id="cd02885">
    <property type="entry name" value="NUDIX_IPP_Isomerase"/>
    <property type="match status" value="1"/>
</dbReference>
<dbReference type="InterPro" id="IPR000086">
    <property type="entry name" value="NUDIX_hydrolase_dom"/>
</dbReference>
<keyword evidence="4" id="KW-0963">Cytoplasm</keyword>
<dbReference type="NCBIfam" id="NF002995">
    <property type="entry name" value="PRK03759.1"/>
    <property type="match status" value="1"/>
</dbReference>
<evidence type="ECO:0000256" key="11">
    <source>
        <dbReference type="PIRSR" id="PIRSR018427-1"/>
    </source>
</evidence>
<reference evidence="13" key="1">
    <citation type="submission" date="2020-07" db="EMBL/GenBank/DDBJ databases">
        <title>Huge and variable diversity of episymbiotic CPR bacteria and DPANN archaea in groundwater ecosystems.</title>
        <authorList>
            <person name="He C.Y."/>
            <person name="Keren R."/>
            <person name="Whittaker M."/>
            <person name="Farag I.F."/>
            <person name="Doudna J."/>
            <person name="Cate J.H.D."/>
            <person name="Banfield J.F."/>
        </authorList>
    </citation>
    <scope>NUCLEOTIDE SEQUENCE</scope>
    <source>
        <strain evidence="13">NC_groundwater_717_Ag_S-0.2um_59_8</strain>
    </source>
</reference>
<keyword evidence="5" id="KW-0479">Metal-binding</keyword>
<dbReference type="PIRSF" id="PIRSF018427">
    <property type="entry name" value="Isopntndiph_ism"/>
    <property type="match status" value="1"/>
</dbReference>
<name>A0A932GQX3_UNCTE</name>
<evidence type="ECO:0000256" key="6">
    <source>
        <dbReference type="ARBA" id="ARBA00022842"/>
    </source>
</evidence>
<keyword evidence="6" id="KW-0460">Magnesium</keyword>
<proteinExistence type="inferred from homology"/>
<evidence type="ECO:0000256" key="5">
    <source>
        <dbReference type="ARBA" id="ARBA00022723"/>
    </source>
</evidence>
<evidence type="ECO:0000256" key="8">
    <source>
        <dbReference type="ARBA" id="ARBA00023229"/>
    </source>
</evidence>
<keyword evidence="8" id="KW-0414">Isoprene biosynthesis</keyword>
<dbReference type="GO" id="GO:0009240">
    <property type="term" value="P:isopentenyl diphosphate biosynthetic process"/>
    <property type="evidence" value="ECO:0007669"/>
    <property type="project" value="TreeGrafter"/>
</dbReference>
<evidence type="ECO:0000256" key="1">
    <source>
        <dbReference type="ARBA" id="ARBA00004826"/>
    </source>
</evidence>
<organism evidence="13 14">
    <name type="scientific">Tectimicrobiota bacterium</name>
    <dbReference type="NCBI Taxonomy" id="2528274"/>
    <lineage>
        <taxon>Bacteria</taxon>
        <taxon>Pseudomonadati</taxon>
        <taxon>Nitrospinota/Tectimicrobiota group</taxon>
        <taxon>Candidatus Tectimicrobiota</taxon>
    </lineage>
</organism>
<comment type="caution">
    <text evidence="13">The sequence shown here is derived from an EMBL/GenBank/DDBJ whole genome shotgun (WGS) entry which is preliminary data.</text>
</comment>
<dbReference type="PANTHER" id="PTHR10885:SF0">
    <property type="entry name" value="ISOPENTENYL-DIPHOSPHATE DELTA-ISOMERASE"/>
    <property type="match status" value="1"/>
</dbReference>
<dbReference type="SUPFAM" id="SSF55811">
    <property type="entry name" value="Nudix"/>
    <property type="match status" value="1"/>
</dbReference>
<dbReference type="PROSITE" id="PS51462">
    <property type="entry name" value="NUDIX"/>
    <property type="match status" value="1"/>
</dbReference>
<evidence type="ECO:0000259" key="12">
    <source>
        <dbReference type="PROSITE" id="PS51462"/>
    </source>
</evidence>
<dbReference type="PANTHER" id="PTHR10885">
    <property type="entry name" value="ISOPENTENYL-DIPHOSPHATE DELTA-ISOMERASE"/>
    <property type="match status" value="1"/>
</dbReference>
<dbReference type="Proteomes" id="UP000741360">
    <property type="component" value="Unassembled WGS sequence"/>
</dbReference>
<evidence type="ECO:0000256" key="4">
    <source>
        <dbReference type="ARBA" id="ARBA00022490"/>
    </source>
</evidence>
<evidence type="ECO:0000256" key="10">
    <source>
        <dbReference type="NCBIfam" id="TIGR02150"/>
    </source>
</evidence>
<evidence type="ECO:0000256" key="2">
    <source>
        <dbReference type="ARBA" id="ARBA00007579"/>
    </source>
</evidence>
<protein>
    <recommendedName>
        <fullName evidence="3 10">Isopentenyl-diphosphate delta-isomerase</fullName>
        <ecNumber evidence="3 10">5.3.3.2</ecNumber>
    </recommendedName>
</protein>
<feature type="active site" evidence="11">
    <location>
        <position position="65"/>
    </location>
</feature>
<comment type="similarity">
    <text evidence="2">Belongs to the IPP isomerase type 1 family.</text>
</comment>
<evidence type="ECO:0000256" key="9">
    <source>
        <dbReference type="ARBA" id="ARBA00023235"/>
    </source>
</evidence>
<dbReference type="EC" id="5.3.3.2" evidence="3 10"/>
<comment type="pathway">
    <text evidence="1">Isoprenoid biosynthesis; dimethylallyl diphosphate biosynthesis; dimethylallyl diphosphate from isopentenyl diphosphate: step 1/1.</text>
</comment>
<evidence type="ECO:0000256" key="7">
    <source>
        <dbReference type="ARBA" id="ARBA00023211"/>
    </source>
</evidence>
<dbReference type="Pfam" id="PF00293">
    <property type="entry name" value="NUDIX"/>
    <property type="match status" value="1"/>
</dbReference>
<feature type="active site" evidence="11">
    <location>
        <position position="112"/>
    </location>
</feature>
<evidence type="ECO:0000313" key="14">
    <source>
        <dbReference type="Proteomes" id="UP000741360"/>
    </source>
</evidence>
<keyword evidence="9 13" id="KW-0413">Isomerase</keyword>
<sequence>MEEKLVLVDQNDVEVGTGEKIPVHEQGTLHRAFSVFVFNGAGRLLLQRRLVTKYHSGGLWTNTCCGHPRPGEPIGEAARRRLHEEMGFDCALSPAFSFIYKAELDHGLTEHEYDHVFVGEFEGDPRPNPDEVDDWRWAGVDEVSDDVAASPGRYSVWFRIAWAELRARGMPEQVKNNGGWR</sequence>
<dbReference type="GO" id="GO:0046872">
    <property type="term" value="F:metal ion binding"/>
    <property type="evidence" value="ECO:0007669"/>
    <property type="project" value="UniProtKB-KW"/>
</dbReference>
<dbReference type="HAMAP" id="MF_00202">
    <property type="entry name" value="Idi"/>
    <property type="match status" value="1"/>
</dbReference>
<keyword evidence="7" id="KW-0464">Manganese</keyword>
<dbReference type="GO" id="GO:0005737">
    <property type="term" value="C:cytoplasm"/>
    <property type="evidence" value="ECO:0007669"/>
    <property type="project" value="TreeGrafter"/>
</dbReference>
<evidence type="ECO:0000256" key="3">
    <source>
        <dbReference type="ARBA" id="ARBA00012057"/>
    </source>
</evidence>
<accession>A0A932GQX3</accession>